<dbReference type="InterPro" id="IPR002401">
    <property type="entry name" value="Cyt_P450_E_grp-I"/>
</dbReference>
<dbReference type="PRINTS" id="PR00385">
    <property type="entry name" value="P450"/>
</dbReference>
<dbReference type="PROSITE" id="PS00086">
    <property type="entry name" value="CYTOCHROME_P450"/>
    <property type="match status" value="1"/>
</dbReference>
<dbReference type="AlphaFoldDB" id="A0A9N9EAD7"/>
<comment type="caution">
    <text evidence="6">The sequence shown here is derived from an EMBL/GenBank/DDBJ whole genome shotgun (WGS) entry which is preliminary data.</text>
</comment>
<dbReference type="GO" id="GO:0016705">
    <property type="term" value="F:oxidoreductase activity, acting on paired donors, with incorporation or reduction of molecular oxygen"/>
    <property type="evidence" value="ECO:0007669"/>
    <property type="project" value="InterPro"/>
</dbReference>
<keyword evidence="7" id="KW-1185">Reference proteome</keyword>
<keyword evidence="1 3" id="KW-0479">Metal-binding</keyword>
<feature type="transmembrane region" description="Helical" evidence="5">
    <location>
        <begin position="6"/>
        <end position="31"/>
    </location>
</feature>
<dbReference type="InterPro" id="IPR001128">
    <property type="entry name" value="Cyt_P450"/>
</dbReference>
<keyword evidence="4" id="KW-0560">Oxidoreductase</keyword>
<keyword evidence="3 4" id="KW-0349">Heme</keyword>
<keyword evidence="5" id="KW-0812">Transmembrane</keyword>
<dbReference type="CDD" id="cd00302">
    <property type="entry name" value="cytochrome_P450"/>
    <property type="match status" value="1"/>
</dbReference>
<dbReference type="EMBL" id="CAJVPQ010005460">
    <property type="protein sequence ID" value="CAG8670470.1"/>
    <property type="molecule type" value="Genomic_DNA"/>
</dbReference>
<comment type="similarity">
    <text evidence="4">Belongs to the cytochrome P450 family.</text>
</comment>
<evidence type="ECO:0000256" key="1">
    <source>
        <dbReference type="ARBA" id="ARBA00022723"/>
    </source>
</evidence>
<reference evidence="6" key="1">
    <citation type="submission" date="2021-06" db="EMBL/GenBank/DDBJ databases">
        <authorList>
            <person name="Kallberg Y."/>
            <person name="Tangrot J."/>
            <person name="Rosling A."/>
        </authorList>
    </citation>
    <scope>NUCLEOTIDE SEQUENCE</scope>
    <source>
        <strain evidence="6">UK204</strain>
    </source>
</reference>
<organism evidence="6 7">
    <name type="scientific">Funneliformis caledonium</name>
    <dbReference type="NCBI Taxonomy" id="1117310"/>
    <lineage>
        <taxon>Eukaryota</taxon>
        <taxon>Fungi</taxon>
        <taxon>Fungi incertae sedis</taxon>
        <taxon>Mucoromycota</taxon>
        <taxon>Glomeromycotina</taxon>
        <taxon>Glomeromycetes</taxon>
        <taxon>Glomerales</taxon>
        <taxon>Glomeraceae</taxon>
        <taxon>Funneliformis</taxon>
    </lineage>
</organism>
<feature type="binding site" description="axial binding residue" evidence="3">
    <location>
        <position position="480"/>
    </location>
    <ligand>
        <name>heme</name>
        <dbReference type="ChEBI" id="CHEBI:30413"/>
    </ligand>
    <ligandPart>
        <name>Fe</name>
        <dbReference type="ChEBI" id="CHEBI:18248"/>
    </ligandPart>
</feature>
<dbReference type="InterPro" id="IPR017972">
    <property type="entry name" value="Cyt_P450_CS"/>
</dbReference>
<dbReference type="Pfam" id="PF00067">
    <property type="entry name" value="p450"/>
    <property type="match status" value="1"/>
</dbReference>
<keyword evidence="4" id="KW-0503">Monooxygenase</keyword>
<comment type="cofactor">
    <cofactor evidence="3">
        <name>heme</name>
        <dbReference type="ChEBI" id="CHEBI:30413"/>
    </cofactor>
</comment>
<keyword evidence="5" id="KW-0472">Membrane</keyword>
<protein>
    <submittedName>
        <fullName evidence="6">11152_t:CDS:1</fullName>
    </submittedName>
</protein>
<name>A0A9N9EAD7_9GLOM</name>
<keyword evidence="2 3" id="KW-0408">Iron</keyword>
<evidence type="ECO:0000313" key="7">
    <source>
        <dbReference type="Proteomes" id="UP000789570"/>
    </source>
</evidence>
<accession>A0A9N9EAD7</accession>
<dbReference type="SUPFAM" id="SSF48264">
    <property type="entry name" value="Cytochrome P450"/>
    <property type="match status" value="1"/>
</dbReference>
<sequence length="534" mass="61338">MFADKLFVVVANNFFTIISLTIVTYVIQFYINYFNRKSKLPGPLPVPILGNLHQIGNDFPLAAESFRQKYGDLYEFYMGSTRHVVISRADLAEKVWGPLSIKNTKFIMRNAYSEGVDELGLGTRGMVLNRDIESWSFNRKFLVQSTSSPSFLREAIKLTSKVNEEVFKYWRIMEKVGMPISIPDWMDVIGIDVVVTTATGKRMSSTAELFNKLNVNEQKSEIKGMWNNGIKFAEAIFTYNESMAFMMLLSPFIRRNFPGFKSINQKYLDNKTWINDQLEKMISERRKEIENTPLDQPLEPSILTILLTTNTERDLEKISVGKNDQPLANDQLSSILREVFTGGLDTTSNTISYVIYFIAKYRDIYLKIRDEVLKVYGTLDNPNIVLESFEKLKYMDAVIQESIRSFPTISVISRAATEDVDFDGFTIEADTTVYTNLKALSNNPKYFTDPEKFNPDRFLNDKGSMVKYSFLPFGNGVRMCPGRAWAMVQMKTFLIKLVSTFDIELVDKNAEVKYKYATVNRPVDINLHIKARKD</sequence>
<dbReference type="GO" id="GO:0004497">
    <property type="term" value="F:monooxygenase activity"/>
    <property type="evidence" value="ECO:0007669"/>
    <property type="project" value="UniProtKB-KW"/>
</dbReference>
<evidence type="ECO:0000313" key="6">
    <source>
        <dbReference type="EMBL" id="CAG8670470.1"/>
    </source>
</evidence>
<dbReference type="OrthoDB" id="1470350at2759"/>
<dbReference type="Proteomes" id="UP000789570">
    <property type="component" value="Unassembled WGS sequence"/>
</dbReference>
<evidence type="ECO:0000256" key="5">
    <source>
        <dbReference type="SAM" id="Phobius"/>
    </source>
</evidence>
<dbReference type="InterPro" id="IPR036396">
    <property type="entry name" value="Cyt_P450_sf"/>
</dbReference>
<dbReference type="GO" id="GO:0005506">
    <property type="term" value="F:iron ion binding"/>
    <property type="evidence" value="ECO:0007669"/>
    <property type="project" value="InterPro"/>
</dbReference>
<gene>
    <name evidence="6" type="ORF">FCALED_LOCUS11995</name>
</gene>
<evidence type="ECO:0000256" key="4">
    <source>
        <dbReference type="RuleBase" id="RU000461"/>
    </source>
</evidence>
<dbReference type="Gene3D" id="1.10.630.10">
    <property type="entry name" value="Cytochrome P450"/>
    <property type="match status" value="1"/>
</dbReference>
<keyword evidence="5" id="KW-1133">Transmembrane helix</keyword>
<evidence type="ECO:0000256" key="3">
    <source>
        <dbReference type="PIRSR" id="PIRSR602401-1"/>
    </source>
</evidence>
<proteinExistence type="inferred from homology"/>
<evidence type="ECO:0000256" key="2">
    <source>
        <dbReference type="ARBA" id="ARBA00023004"/>
    </source>
</evidence>
<dbReference type="GO" id="GO:0020037">
    <property type="term" value="F:heme binding"/>
    <property type="evidence" value="ECO:0007669"/>
    <property type="project" value="InterPro"/>
</dbReference>
<dbReference type="PANTHER" id="PTHR24301:SF2">
    <property type="entry name" value="THROMBOXANE-A SYNTHASE"/>
    <property type="match status" value="1"/>
</dbReference>
<dbReference type="PANTHER" id="PTHR24301">
    <property type="entry name" value="THROMBOXANE-A SYNTHASE"/>
    <property type="match status" value="1"/>
</dbReference>
<dbReference type="PRINTS" id="PR00463">
    <property type="entry name" value="EP450I"/>
</dbReference>